<keyword evidence="1 12" id="KW-0820">tRNA-binding</keyword>
<evidence type="ECO:0000256" key="1">
    <source>
        <dbReference type="ARBA" id="ARBA00022555"/>
    </source>
</evidence>
<keyword evidence="6 12" id="KW-0694">RNA-binding</keyword>
<evidence type="ECO:0000256" key="11">
    <source>
        <dbReference type="ARBA" id="ARBA00083299"/>
    </source>
</evidence>
<dbReference type="GeneID" id="64975581"/>
<feature type="compositionally biased region" description="Polar residues" evidence="13">
    <location>
        <begin position="701"/>
        <end position="715"/>
    </location>
</feature>
<evidence type="ECO:0000256" key="4">
    <source>
        <dbReference type="ARBA" id="ARBA00022691"/>
    </source>
</evidence>
<evidence type="ECO:0000256" key="5">
    <source>
        <dbReference type="ARBA" id="ARBA00022694"/>
    </source>
</evidence>
<reference evidence="14" key="2">
    <citation type="submission" date="2021-02" db="EMBL/GenBank/DDBJ databases">
        <title>Aspergillus puulaauensis MK2 genome sequence.</title>
        <authorList>
            <person name="Futagami T."/>
            <person name="Mori K."/>
            <person name="Kadooka C."/>
            <person name="Tanaka T."/>
        </authorList>
    </citation>
    <scope>NUCLEOTIDE SEQUENCE</scope>
    <source>
        <strain evidence="14">MK2</strain>
    </source>
</reference>
<feature type="region of interest" description="Disordered" evidence="13">
    <location>
        <begin position="501"/>
        <end position="529"/>
    </location>
</feature>
<dbReference type="GO" id="GO:0005634">
    <property type="term" value="C:nucleus"/>
    <property type="evidence" value="ECO:0007669"/>
    <property type="project" value="TreeGrafter"/>
</dbReference>
<dbReference type="PANTHER" id="PTHR10631:SF3">
    <property type="entry name" value="TRNA (GUANINE(26)-N(2))-DIMETHYLTRANSFERASE"/>
    <property type="match status" value="1"/>
</dbReference>
<sequence>MNQTWKTYCTLSASSNLNRRVYAQLLNLNSICSRFYLNCPVPRLSHSMASISEAFPAPDSAGQLVHHDGKEYRVIREGRAYILKPPAETAATQATKRDLKAEDESQTVFYNPIQQFNRDLTVLALRVYGEHVKALNKVKNEKRKRKAQGNIVGRNKRRKRDDGGVTEAKEQGSKQDSEAQGPEEESKQTTDAHPKTVSSPPFTILDALSASGLRALRYATEIPCVTRVVANDLSSSAIQSMKLNIEYNRLDKLIQPNTGDARIYMYSRLKPASNPHKKDDTGKFDVIDLDPYGSAAPFIDAAVQSVKDEGLLCITCTDAGVWASNGYPEKSFSLYGGVPMKGTHSHEGGLRLILNSVATSAGKYGLAIEPLLSLSIDFYARLFVRVHQSPAEAKFTSGNTMLVYNCDSGCGAWATQPLTQTRQKLDKRGNPFYHFGFAQAPSTNQKCEHCGMKTHLSGPMWGGPLHNPHFIQKILDLLPQVDRDVYQTIDRVEGMLTTALEEDLNLEPSTEGDTSQSPTGLGEEDTQTQTEELVHIIPRADPALRDAHPFYFSLSSISKVLHTTTVSYDAFRGAIRHLGYRCTRSHTKPNTVRTDAPWTVIWEIMREWVRQKQPVKEGSIRPGTAAAGIMAKSRERVKDYSQLTLLKKELISAAEAGKDTSDLITRVEATLYRSGSRTLLNKDQNPPDPTSNITGGIPQHRNGSQETTLTCRSSPPRQACSELEVVFDETLGRQTGRRKRLVRYQMNPRANWGPLSRASGGS</sequence>
<dbReference type="InterPro" id="IPR042296">
    <property type="entry name" value="tRNA_met_Trm1_C"/>
</dbReference>
<dbReference type="GO" id="GO:0000049">
    <property type="term" value="F:tRNA binding"/>
    <property type="evidence" value="ECO:0007669"/>
    <property type="project" value="UniProtKB-UniRule"/>
</dbReference>
<dbReference type="RefSeq" id="XP_041557770.1">
    <property type="nucleotide sequence ID" value="XM_041705268.1"/>
</dbReference>
<evidence type="ECO:0000256" key="13">
    <source>
        <dbReference type="SAM" id="MobiDB-lite"/>
    </source>
</evidence>
<keyword evidence="5 12" id="KW-0819">tRNA processing</keyword>
<dbReference type="EC" id="2.1.1.216" evidence="7"/>
<comment type="catalytic activity">
    <reaction evidence="8">
        <text>guanosine(26) in tRNA + 2 S-adenosyl-L-methionine = N(2)-dimethylguanosine(26) in tRNA + 2 S-adenosyl-L-homocysteine + 2 H(+)</text>
        <dbReference type="Rhea" id="RHEA:43140"/>
        <dbReference type="Rhea" id="RHEA-COMP:10359"/>
        <dbReference type="Rhea" id="RHEA-COMP:10360"/>
        <dbReference type="ChEBI" id="CHEBI:15378"/>
        <dbReference type="ChEBI" id="CHEBI:57856"/>
        <dbReference type="ChEBI" id="CHEBI:59789"/>
        <dbReference type="ChEBI" id="CHEBI:74269"/>
        <dbReference type="ChEBI" id="CHEBI:74513"/>
        <dbReference type="EC" id="2.1.1.216"/>
    </reaction>
</comment>
<dbReference type="Gene3D" id="3.30.56.70">
    <property type="entry name" value="N2,N2-dimethylguanosine tRNA methyltransferase, C-terminal domain"/>
    <property type="match status" value="1"/>
</dbReference>
<evidence type="ECO:0000256" key="3">
    <source>
        <dbReference type="ARBA" id="ARBA00022679"/>
    </source>
</evidence>
<evidence type="ECO:0000256" key="8">
    <source>
        <dbReference type="ARBA" id="ARBA00051897"/>
    </source>
</evidence>
<feature type="region of interest" description="Disordered" evidence="13">
    <location>
        <begin position="139"/>
        <end position="201"/>
    </location>
</feature>
<evidence type="ECO:0000313" key="15">
    <source>
        <dbReference type="Proteomes" id="UP000654913"/>
    </source>
</evidence>
<dbReference type="InterPro" id="IPR002905">
    <property type="entry name" value="Trm1"/>
</dbReference>
<reference evidence="14" key="1">
    <citation type="submission" date="2021-01" db="EMBL/GenBank/DDBJ databases">
        <authorList>
            <consortium name="Aspergillus puulaauensis MK2 genome sequencing consortium"/>
            <person name="Kazuki M."/>
            <person name="Futagami T."/>
        </authorList>
    </citation>
    <scope>NUCLEOTIDE SEQUENCE</scope>
    <source>
        <strain evidence="14">MK2</strain>
    </source>
</reference>
<dbReference type="PANTHER" id="PTHR10631">
    <property type="entry name" value="N 2 ,N 2 -DIMETHYLGUANOSINE TRNA METHYLTRANSFERASE"/>
    <property type="match status" value="1"/>
</dbReference>
<feature type="compositionally biased region" description="Basic and acidic residues" evidence="13">
    <location>
        <begin position="160"/>
        <end position="177"/>
    </location>
</feature>
<dbReference type="GO" id="GO:0160104">
    <property type="term" value="F:tRNA (guanine(26)-N2)-dimethyltransferase activity"/>
    <property type="evidence" value="ECO:0007669"/>
    <property type="project" value="UniProtKB-EC"/>
</dbReference>
<evidence type="ECO:0000256" key="9">
    <source>
        <dbReference type="ARBA" id="ARBA00077143"/>
    </source>
</evidence>
<keyword evidence="2 12" id="KW-0489">Methyltransferase</keyword>
<evidence type="ECO:0000313" key="14">
    <source>
        <dbReference type="EMBL" id="BCS25576.1"/>
    </source>
</evidence>
<dbReference type="PROSITE" id="PS51626">
    <property type="entry name" value="SAM_MT_TRM1"/>
    <property type="match status" value="1"/>
</dbReference>
<organism evidence="14 15">
    <name type="scientific">Aspergillus puulaauensis</name>
    <dbReference type="NCBI Taxonomy" id="1220207"/>
    <lineage>
        <taxon>Eukaryota</taxon>
        <taxon>Fungi</taxon>
        <taxon>Dikarya</taxon>
        <taxon>Ascomycota</taxon>
        <taxon>Pezizomycotina</taxon>
        <taxon>Eurotiomycetes</taxon>
        <taxon>Eurotiomycetidae</taxon>
        <taxon>Eurotiales</taxon>
        <taxon>Aspergillaceae</taxon>
        <taxon>Aspergillus</taxon>
    </lineage>
</organism>
<feature type="compositionally biased region" description="Polar residues" evidence="13">
    <location>
        <begin position="507"/>
        <end position="519"/>
    </location>
</feature>
<dbReference type="Pfam" id="PF02005">
    <property type="entry name" value="TRM"/>
    <property type="match status" value="2"/>
</dbReference>
<dbReference type="SUPFAM" id="SSF53335">
    <property type="entry name" value="S-adenosyl-L-methionine-dependent methyltransferases"/>
    <property type="match status" value="1"/>
</dbReference>
<name>A0A7R7XPY5_9EURO</name>
<evidence type="ECO:0000256" key="6">
    <source>
        <dbReference type="ARBA" id="ARBA00022884"/>
    </source>
</evidence>
<feature type="compositionally biased region" description="Polar residues" evidence="13">
    <location>
        <begin position="677"/>
        <end position="694"/>
    </location>
</feature>
<evidence type="ECO:0000256" key="12">
    <source>
        <dbReference type="PROSITE-ProRule" id="PRU00958"/>
    </source>
</evidence>
<feature type="region of interest" description="Disordered" evidence="13">
    <location>
        <begin position="677"/>
        <end position="715"/>
    </location>
</feature>
<dbReference type="InterPro" id="IPR029063">
    <property type="entry name" value="SAM-dependent_MTases_sf"/>
</dbReference>
<comment type="similarity">
    <text evidence="12">Belongs to the class I-like SAM-binding methyltransferase superfamily. Trm1 family.</text>
</comment>
<dbReference type="AlphaFoldDB" id="A0A7R7XPY5"/>
<keyword evidence="3 12" id="KW-0808">Transferase</keyword>
<feature type="compositionally biased region" description="Basic and acidic residues" evidence="13">
    <location>
        <begin position="184"/>
        <end position="194"/>
    </location>
</feature>
<dbReference type="EMBL" id="AP024447">
    <property type="protein sequence ID" value="BCS25576.1"/>
    <property type="molecule type" value="Genomic_DNA"/>
</dbReference>
<dbReference type="KEGG" id="apuu:APUU_50287S"/>
<keyword evidence="15" id="KW-1185">Reference proteome</keyword>
<dbReference type="CDD" id="cd02440">
    <property type="entry name" value="AdoMet_MTases"/>
    <property type="match status" value="1"/>
</dbReference>
<accession>A0A7R7XPY5</accession>
<gene>
    <name evidence="14" type="primary">TRM1</name>
    <name evidence="14" type="ORF">APUU_50287S</name>
</gene>
<dbReference type="FunFam" id="3.30.56.70:FF:000001">
    <property type="entry name" value="tRNA (guanine(26)-N(2))-dimethyltransferase"/>
    <property type="match status" value="1"/>
</dbReference>
<evidence type="ECO:0000256" key="2">
    <source>
        <dbReference type="ARBA" id="ARBA00022603"/>
    </source>
</evidence>
<evidence type="ECO:0000256" key="10">
    <source>
        <dbReference type="ARBA" id="ARBA00082896"/>
    </source>
</evidence>
<dbReference type="GO" id="GO:0002940">
    <property type="term" value="P:tRNA N2-guanine methylation"/>
    <property type="evidence" value="ECO:0007669"/>
    <property type="project" value="TreeGrafter"/>
</dbReference>
<dbReference type="Proteomes" id="UP000654913">
    <property type="component" value="Chromosome 5"/>
</dbReference>
<proteinExistence type="inferred from homology"/>
<keyword evidence="4 12" id="KW-0949">S-adenosyl-L-methionine</keyword>
<protein>
    <recommendedName>
        <fullName evidence="7">tRNA (guanine(26)-N(2))-dimethyltransferase</fullName>
        <ecNumber evidence="7">2.1.1.216</ecNumber>
    </recommendedName>
    <alternativeName>
        <fullName evidence="10">tRNA 2,2-dimethylguanosine-26 methyltransferase</fullName>
    </alternativeName>
    <alternativeName>
        <fullName evidence="9">tRNA(guanine-26,N(2)-N(2)) methyltransferase</fullName>
    </alternativeName>
    <alternativeName>
        <fullName evidence="11">tRNA(m(2,2)G26)dimethyltransferase</fullName>
    </alternativeName>
</protein>
<evidence type="ECO:0000256" key="7">
    <source>
        <dbReference type="ARBA" id="ARBA00039099"/>
    </source>
</evidence>
<dbReference type="NCBIfam" id="TIGR00308">
    <property type="entry name" value="TRM1"/>
    <property type="match status" value="1"/>
</dbReference>
<dbReference type="Gene3D" id="3.40.50.150">
    <property type="entry name" value="Vaccinia Virus protein VP39"/>
    <property type="match status" value="1"/>
</dbReference>
<dbReference type="OrthoDB" id="6349953at2759"/>